<dbReference type="PROSITE" id="PS50893">
    <property type="entry name" value="ABC_TRANSPORTER_2"/>
    <property type="match status" value="2"/>
</dbReference>
<feature type="compositionally biased region" description="Basic and acidic residues" evidence="9">
    <location>
        <begin position="1332"/>
        <end position="1342"/>
    </location>
</feature>
<feature type="transmembrane region" description="Helical" evidence="10">
    <location>
        <begin position="172"/>
        <end position="193"/>
    </location>
</feature>
<dbReference type="CDD" id="cd18579">
    <property type="entry name" value="ABC_6TM_ABCC_D1"/>
    <property type="match status" value="1"/>
</dbReference>
<dbReference type="Gene3D" id="1.20.1560.10">
    <property type="entry name" value="ABC transporter type 1, transmembrane domain"/>
    <property type="match status" value="2"/>
</dbReference>
<feature type="compositionally biased region" description="Polar residues" evidence="9">
    <location>
        <begin position="1292"/>
        <end position="1306"/>
    </location>
</feature>
<dbReference type="GeneID" id="25265348"/>
<evidence type="ECO:0000256" key="3">
    <source>
        <dbReference type="ARBA" id="ARBA00022692"/>
    </source>
</evidence>
<evidence type="ECO:0000259" key="12">
    <source>
        <dbReference type="PROSITE" id="PS50929"/>
    </source>
</evidence>
<dbReference type="InterPro" id="IPR017871">
    <property type="entry name" value="ABC_transporter-like_CS"/>
</dbReference>
<feature type="transmembrane region" description="Helical" evidence="10">
    <location>
        <begin position="477"/>
        <end position="495"/>
    </location>
</feature>
<dbReference type="PANTHER" id="PTHR24223">
    <property type="entry name" value="ATP-BINDING CASSETTE SUB-FAMILY C"/>
    <property type="match status" value="1"/>
</dbReference>
<dbReference type="Proteomes" id="UP000027361">
    <property type="component" value="Unassembled WGS sequence"/>
</dbReference>
<organism evidence="13 14">
    <name type="scientific">Tilletiaria anomala (strain ATCC 24038 / CBS 436.72 / UBC 951)</name>
    <dbReference type="NCBI Taxonomy" id="1037660"/>
    <lineage>
        <taxon>Eukaryota</taxon>
        <taxon>Fungi</taxon>
        <taxon>Dikarya</taxon>
        <taxon>Basidiomycota</taxon>
        <taxon>Ustilaginomycotina</taxon>
        <taxon>Exobasidiomycetes</taxon>
        <taxon>Georgefischeriales</taxon>
        <taxon>Tilletiariaceae</taxon>
        <taxon>Tilletiaria</taxon>
    </lineage>
</organism>
<keyword evidence="5" id="KW-0067">ATP-binding</keyword>
<feature type="transmembrane region" description="Helical" evidence="10">
    <location>
        <begin position="335"/>
        <end position="355"/>
    </location>
</feature>
<feature type="transmembrane region" description="Helical" evidence="10">
    <location>
        <begin position="984"/>
        <end position="1003"/>
    </location>
</feature>
<evidence type="ECO:0000256" key="2">
    <source>
        <dbReference type="ARBA" id="ARBA00022448"/>
    </source>
</evidence>
<dbReference type="InParanoid" id="A0A066VGF1"/>
<keyword evidence="3 10" id="KW-0812">Transmembrane</keyword>
<dbReference type="InterPro" id="IPR003593">
    <property type="entry name" value="AAA+_ATPase"/>
</dbReference>
<dbReference type="InterPro" id="IPR011527">
    <property type="entry name" value="ABC1_TM_dom"/>
</dbReference>
<dbReference type="Pfam" id="PF00664">
    <property type="entry name" value="ABC_membrane"/>
    <property type="match status" value="2"/>
</dbReference>
<dbReference type="Gene3D" id="3.40.50.300">
    <property type="entry name" value="P-loop containing nucleotide triphosphate hydrolases"/>
    <property type="match status" value="2"/>
</dbReference>
<dbReference type="PROSITE" id="PS00211">
    <property type="entry name" value="ABC_TRANSPORTER_1"/>
    <property type="match status" value="2"/>
</dbReference>
<evidence type="ECO:0000256" key="4">
    <source>
        <dbReference type="ARBA" id="ARBA00022741"/>
    </source>
</evidence>
<dbReference type="SUPFAM" id="SSF90123">
    <property type="entry name" value="ABC transporter transmembrane region"/>
    <property type="match status" value="2"/>
</dbReference>
<keyword evidence="8" id="KW-0325">Glycoprotein</keyword>
<keyword evidence="4" id="KW-0547">Nucleotide-binding</keyword>
<feature type="region of interest" description="Disordered" evidence="9">
    <location>
        <begin position="891"/>
        <end position="911"/>
    </location>
</feature>
<dbReference type="InterPro" id="IPR003439">
    <property type="entry name" value="ABC_transporter-like_ATP-bd"/>
</dbReference>
<evidence type="ECO:0000256" key="5">
    <source>
        <dbReference type="ARBA" id="ARBA00022840"/>
    </source>
</evidence>
<dbReference type="CDD" id="cd18580">
    <property type="entry name" value="ABC_6TM_ABCC_D2"/>
    <property type="match status" value="1"/>
</dbReference>
<feature type="transmembrane region" description="Helical" evidence="10">
    <location>
        <begin position="122"/>
        <end position="141"/>
    </location>
</feature>
<feature type="transmembrane region" description="Helical" evidence="10">
    <location>
        <begin position="85"/>
        <end position="102"/>
    </location>
</feature>
<protein>
    <submittedName>
        <fullName evidence="13">p-loop containing nucleoside triphosphate hydrolase protein</fullName>
    </submittedName>
</protein>
<dbReference type="GO" id="GO:0016887">
    <property type="term" value="F:ATP hydrolysis activity"/>
    <property type="evidence" value="ECO:0007669"/>
    <property type="project" value="InterPro"/>
</dbReference>
<dbReference type="OrthoDB" id="6500128at2759"/>
<feature type="domain" description="ABC transmembrane type-1" evidence="12">
    <location>
        <begin position="335"/>
        <end position="624"/>
    </location>
</feature>
<evidence type="ECO:0000256" key="9">
    <source>
        <dbReference type="SAM" id="MobiDB-lite"/>
    </source>
</evidence>
<sequence>MSSGRNAFCLDASASRAMTAYSICRAFDFTVRFENLVLSVLPNALFVATFALFRLPRLLRKPSKLATAAAAHGAARSDLLLGLRALPNGAAVIIQVALITLIESRLAHDSQLRLTLDGSSFSSALALSLLAAFTQLGASWLERLRVTGGNFLLPSFLIATILFDAARLRTFVLLGLANSVPAFVGLFATLLALKCVSLVLESINAEGSPSPPNPSPTSSALPYWRAPEASATFLSRLGFFWVFPLLARGLQGTIELDTLDPLHPRYATSRLRTKLARNLLASSPNPDTCAKADTDSEVDAATQRSSSNSPQRHLLVACLRSFFVPAILKPALPRLILTAAQLGLPFLISDTIGFINSYRGHDAASPPPQAAAVGWAIAGAFGLLFFVIAAATGQYFFAVSQASTMLRGALTSSVLHKSLNLAHAESTALGASAASNLLSTDVEKVIFCIDPFHELWSGLVIIGVGAYILWLQIGISFLAPLVTTFAILVLTPLVSRGLGDRQKAWSSVTDSRLKATDSLIRAIRTVKMMAWDNVSLRTLLEFRQAEVKAMRRYYSQLSAVVSATNLAADALLLVTFVVFALVDRRSHPDTTRFDTQTIFTALSALNLISTPLLMIGQRFAILLSALASLDRIQHFLELPPSTVQPESDTPSTASMSLISLLPAAPQIDLVSASIAWPTGGGAQRVVFTDLTLSFPAGRLSTVSGPVNCGKSSLMLALLGELPLAKGIFGADWPRHRLATIPFVNQACWVQESRSVRDNILLFRAMDPSWYRVVLEAVALDHDLERWDDGDRHPAKALSGGQRQRVAIARALYASRSAPVVLLDDAFSALDARVERHVFDALFAPVKGLLCSKTVVLVTNSSRIISRSALHIELDFSGNVIRCDARPALLPDADRGSRASELDEALGKADSEAEAEAEVQAHTEAVQLAQGSVRRPSSEKPAPAVAVDKSDQKATQSCAQDPELEQVAESSIGWPTYKVWVERAGYGPIALVLTLNVGVAAFGVGAQVVLEKWAHTNEVHPGQAFGAWIVGFSAINMATALAFVGFFYLWLLWVVPRASLAVHADEARALFGAPLSFFQDHPAGRLLNRFSQDLFLIDWDWPVQASNFSSNLLTLLGSLALMTASAPFLAIIIAALVLLSVALRKLYIPSSRQLRRLEIASKSPLYGAASDILGGGAILRAFSVQEAMLAYADACVERSQRPYYHVYAVRRWLQTWLNLVTLVINVSLILLCVGLRRTRMVALVGVSLTQTTQISQQINNCLISWTEAEIAAVAIERVTEIIQTRQEDDKTQTQHGLGSARNSNASPNDHRHETSTAAAISFQRFSAWYDEEQQRDQQGKESSENAPETVRAPDLYLERLDLPRGTYTGVCGRSGSGKSTLLLAIGRLLGRTAGRMLLDGCDAESLALREVRSRIIVVPQDPLIIQGRTLRQNLDVEGRCSGNSNGGGDTDELLLEALDEVGLRSTVLGLARGLDTVFDSDSAWLSPGQLQLFALARALVLARTNARAEVLLLDEINSSLDASTNERVQQLIRRVFARRLTVVSVVHRLDSVYEFDHVLVMERGHIGEFGTPNELLGNQSGLLSRLLQAREHQKDARAPATSDGQKHATS</sequence>
<dbReference type="InterPro" id="IPR044726">
    <property type="entry name" value="ABCC_6TM_D2"/>
</dbReference>
<name>A0A066VGF1_TILAU</name>
<feature type="compositionally biased region" description="Basic and acidic residues" evidence="9">
    <location>
        <begin position="891"/>
        <end position="910"/>
    </location>
</feature>
<proteinExistence type="predicted"/>
<evidence type="ECO:0000256" key="6">
    <source>
        <dbReference type="ARBA" id="ARBA00022989"/>
    </source>
</evidence>
<dbReference type="GO" id="GO:0140359">
    <property type="term" value="F:ABC-type transporter activity"/>
    <property type="evidence" value="ECO:0007669"/>
    <property type="project" value="InterPro"/>
</dbReference>
<keyword evidence="7 10" id="KW-0472">Membrane</keyword>
<evidence type="ECO:0000313" key="14">
    <source>
        <dbReference type="Proteomes" id="UP000027361"/>
    </source>
</evidence>
<feature type="domain" description="ABC transmembrane type-1" evidence="12">
    <location>
        <begin position="989"/>
        <end position="1234"/>
    </location>
</feature>
<feature type="transmembrane region" description="Helical" evidence="10">
    <location>
        <begin position="1118"/>
        <end position="1142"/>
    </location>
</feature>
<comment type="subcellular location">
    <subcellularLocation>
        <location evidence="1">Membrane</location>
        <topology evidence="1">Multi-pass membrane protein</topology>
    </subcellularLocation>
</comment>
<evidence type="ECO:0000256" key="10">
    <source>
        <dbReference type="SAM" id="Phobius"/>
    </source>
</evidence>
<dbReference type="RefSeq" id="XP_013240449.1">
    <property type="nucleotide sequence ID" value="XM_013384995.1"/>
</dbReference>
<keyword evidence="2" id="KW-0813">Transport</keyword>
<feature type="domain" description="ABC transporter" evidence="11">
    <location>
        <begin position="667"/>
        <end position="901"/>
    </location>
</feature>
<dbReference type="SMART" id="SM00382">
    <property type="entry name" value="AAA"/>
    <property type="match status" value="2"/>
</dbReference>
<dbReference type="InterPro" id="IPR036640">
    <property type="entry name" value="ABC1_TM_sf"/>
</dbReference>
<evidence type="ECO:0000313" key="13">
    <source>
        <dbReference type="EMBL" id="KDN37670.1"/>
    </source>
</evidence>
<dbReference type="PANTHER" id="PTHR24223:SF399">
    <property type="entry name" value="ABC TRANSPORTER ATNG"/>
    <property type="match status" value="1"/>
</dbReference>
<evidence type="ECO:0000256" key="7">
    <source>
        <dbReference type="ARBA" id="ARBA00023136"/>
    </source>
</evidence>
<feature type="transmembrane region" description="Helical" evidence="10">
    <location>
        <begin position="1215"/>
        <end position="1234"/>
    </location>
</feature>
<feature type="region of interest" description="Disordered" evidence="9">
    <location>
        <begin position="282"/>
        <end position="306"/>
    </location>
</feature>
<feature type="transmembrane region" description="Helical" evidence="10">
    <location>
        <begin position="557"/>
        <end position="582"/>
    </location>
</feature>
<feature type="transmembrane region" description="Helical" evidence="10">
    <location>
        <begin position="148"/>
        <end position="166"/>
    </location>
</feature>
<keyword evidence="6 10" id="KW-1133">Transmembrane helix</keyword>
<dbReference type="EMBL" id="JMSN01000133">
    <property type="protein sequence ID" value="KDN37670.1"/>
    <property type="molecule type" value="Genomic_DNA"/>
</dbReference>
<evidence type="ECO:0000256" key="1">
    <source>
        <dbReference type="ARBA" id="ARBA00004141"/>
    </source>
</evidence>
<feature type="region of interest" description="Disordered" evidence="9">
    <location>
        <begin position="1332"/>
        <end position="1353"/>
    </location>
</feature>
<dbReference type="InterPro" id="IPR027417">
    <property type="entry name" value="P-loop_NTPase"/>
</dbReference>
<dbReference type="Pfam" id="PF00005">
    <property type="entry name" value="ABC_tran"/>
    <property type="match status" value="2"/>
</dbReference>
<feature type="transmembrane region" description="Helical" evidence="10">
    <location>
        <begin position="1024"/>
        <end position="1050"/>
    </location>
</feature>
<comment type="caution">
    <text evidence="13">The sequence shown here is derived from an EMBL/GenBank/DDBJ whole genome shotgun (WGS) entry which is preliminary data.</text>
</comment>
<accession>A0A066VGF1</accession>
<gene>
    <name evidence="13" type="ORF">K437DRAFT_259702</name>
</gene>
<dbReference type="OMA" id="NMLIQFW"/>
<keyword evidence="13" id="KW-0378">Hydrolase</keyword>
<dbReference type="STRING" id="1037660.A0A066VGF1"/>
<dbReference type="PROSITE" id="PS50929">
    <property type="entry name" value="ABC_TM1F"/>
    <property type="match status" value="2"/>
</dbReference>
<evidence type="ECO:0000256" key="8">
    <source>
        <dbReference type="ARBA" id="ARBA00023180"/>
    </source>
</evidence>
<feature type="region of interest" description="Disordered" evidence="9">
    <location>
        <begin position="1285"/>
        <end position="1313"/>
    </location>
</feature>
<dbReference type="GO" id="GO:0016020">
    <property type="term" value="C:membrane"/>
    <property type="evidence" value="ECO:0007669"/>
    <property type="project" value="UniProtKB-SubCell"/>
</dbReference>
<feature type="transmembrane region" description="Helical" evidence="10">
    <location>
        <begin position="375"/>
        <end position="397"/>
    </location>
</feature>
<feature type="transmembrane region" description="Helical" evidence="10">
    <location>
        <begin position="36"/>
        <end position="55"/>
    </location>
</feature>
<keyword evidence="14" id="KW-1185">Reference proteome</keyword>
<dbReference type="HOGENOM" id="CLU_000604_27_5_1"/>
<dbReference type="GO" id="GO:0005524">
    <property type="term" value="F:ATP binding"/>
    <property type="evidence" value="ECO:0007669"/>
    <property type="project" value="UniProtKB-KW"/>
</dbReference>
<dbReference type="SUPFAM" id="SSF52540">
    <property type="entry name" value="P-loop containing nucleoside triphosphate hydrolases"/>
    <property type="match status" value="2"/>
</dbReference>
<feature type="region of interest" description="Disordered" evidence="9">
    <location>
        <begin position="928"/>
        <end position="958"/>
    </location>
</feature>
<feature type="transmembrane region" description="Helical" evidence="10">
    <location>
        <begin position="454"/>
        <end position="471"/>
    </location>
</feature>
<reference evidence="13 14" key="1">
    <citation type="submission" date="2014-05" db="EMBL/GenBank/DDBJ databases">
        <title>Draft genome sequence of a rare smut relative, Tilletiaria anomala UBC 951.</title>
        <authorList>
            <consortium name="DOE Joint Genome Institute"/>
            <person name="Toome M."/>
            <person name="Kuo A."/>
            <person name="Henrissat B."/>
            <person name="Lipzen A."/>
            <person name="Tritt A."/>
            <person name="Yoshinaga Y."/>
            <person name="Zane M."/>
            <person name="Barry K."/>
            <person name="Grigoriev I.V."/>
            <person name="Spatafora J.W."/>
            <person name="Aimea M.C."/>
        </authorList>
    </citation>
    <scope>NUCLEOTIDE SEQUENCE [LARGE SCALE GENOMIC DNA]</scope>
    <source>
        <strain evidence="13 14">UBC 951</strain>
    </source>
</reference>
<dbReference type="InterPro" id="IPR050173">
    <property type="entry name" value="ABC_transporter_C-like"/>
</dbReference>
<dbReference type="InterPro" id="IPR044746">
    <property type="entry name" value="ABCC_6TM_D1"/>
</dbReference>
<feature type="domain" description="ABC transporter" evidence="11">
    <location>
        <begin position="1336"/>
        <end position="1587"/>
    </location>
</feature>
<evidence type="ECO:0000259" key="11">
    <source>
        <dbReference type="PROSITE" id="PS50893"/>
    </source>
</evidence>